<comment type="caution">
    <text evidence="4">The sequence shown here is derived from an EMBL/GenBank/DDBJ whole genome shotgun (WGS) entry which is preliminary data.</text>
</comment>
<feature type="compositionally biased region" description="Low complexity" evidence="3">
    <location>
        <begin position="70"/>
        <end position="81"/>
    </location>
</feature>
<protein>
    <recommendedName>
        <fullName evidence="6">Elongator complex protein 5</fullName>
    </recommendedName>
</protein>
<keyword evidence="5" id="KW-1185">Reference proteome</keyword>
<dbReference type="GO" id="GO:0002098">
    <property type="term" value="P:tRNA wobble uridine modification"/>
    <property type="evidence" value="ECO:0007669"/>
    <property type="project" value="InterPro"/>
</dbReference>
<organism evidence="4 5">
    <name type="scientific">Rhodotorula mucilaginosa</name>
    <name type="common">Yeast</name>
    <name type="synonym">Rhodotorula rubra</name>
    <dbReference type="NCBI Taxonomy" id="5537"/>
    <lineage>
        <taxon>Eukaryota</taxon>
        <taxon>Fungi</taxon>
        <taxon>Dikarya</taxon>
        <taxon>Basidiomycota</taxon>
        <taxon>Pucciniomycotina</taxon>
        <taxon>Microbotryomycetes</taxon>
        <taxon>Sporidiobolales</taxon>
        <taxon>Sporidiobolaceae</taxon>
        <taxon>Rhodotorula</taxon>
    </lineage>
</organism>
<dbReference type="InterPro" id="IPR027417">
    <property type="entry name" value="P-loop_NTPase"/>
</dbReference>
<proteinExistence type="inferred from homology"/>
<dbReference type="AlphaFoldDB" id="A0A9P6W1R6"/>
<evidence type="ECO:0000256" key="3">
    <source>
        <dbReference type="SAM" id="MobiDB-lite"/>
    </source>
</evidence>
<evidence type="ECO:0000313" key="4">
    <source>
        <dbReference type="EMBL" id="KAG0661289.1"/>
    </source>
</evidence>
<comment type="pathway">
    <text evidence="1">tRNA modification; 5-methoxycarbonylmethyl-2-thiouridine-tRNA biosynthesis.</text>
</comment>
<dbReference type="GO" id="GO:0033588">
    <property type="term" value="C:elongator holoenzyme complex"/>
    <property type="evidence" value="ECO:0007669"/>
    <property type="project" value="InterPro"/>
</dbReference>
<evidence type="ECO:0000256" key="1">
    <source>
        <dbReference type="ARBA" id="ARBA00005043"/>
    </source>
</evidence>
<comment type="similarity">
    <text evidence="2">Belongs to the ELP6 family.</text>
</comment>
<dbReference type="EMBL" id="PUHQ01000036">
    <property type="protein sequence ID" value="KAG0661289.1"/>
    <property type="molecule type" value="Genomic_DNA"/>
</dbReference>
<gene>
    <name evidence="4" type="ORF">C6P46_004060</name>
</gene>
<dbReference type="InterPro" id="IPR018627">
    <property type="entry name" value="ELP6"/>
</dbReference>
<dbReference type="PANTHER" id="PTHR16184:SF6">
    <property type="entry name" value="ELONGATOR COMPLEX PROTEIN 6"/>
    <property type="match status" value="1"/>
</dbReference>
<dbReference type="PANTHER" id="PTHR16184">
    <property type="entry name" value="ELONGATOR COMPLEX PROTEIN 6"/>
    <property type="match status" value="1"/>
</dbReference>
<feature type="region of interest" description="Disordered" evidence="3">
    <location>
        <begin position="70"/>
        <end position="96"/>
    </location>
</feature>
<dbReference type="Proteomes" id="UP000777482">
    <property type="component" value="Unassembled WGS sequence"/>
</dbReference>
<name>A0A9P6W1R6_RHOMI</name>
<evidence type="ECO:0000256" key="2">
    <source>
        <dbReference type="ARBA" id="ARBA00008837"/>
    </source>
</evidence>
<sequence length="329" mass="34920">MAISDSLLSFVNADPSSSSSLASDDAAHARRTLPTTTTQLPPGASILLTDSLAVSAQPWLVHFVSRALRPSPSHQQQQPGPARVSRPQAVRDAGAGRSGKRKVIVLGVREREEWWMGVLKKSGIQLATEKTSDHFDYFSLSDPATPLVESFANIREAISSSTTAAATVDCENESAEVGPLVVLDDVSALAWMGHDLRDVLRFWNGLRSLLEPSRATLVTLQHYAPAPASGIEEDPVDTYLFRALLQRSDLWLQVEPLGGASSTSGEISVHLAPAYLPIPPFAIDPSCGALNASGPLARPFWVDEGAGGVEIGVKGQERIGGGGGASKWA</sequence>
<reference evidence="4 5" key="1">
    <citation type="submission" date="2020-11" db="EMBL/GenBank/DDBJ databases">
        <title>Kefir isolates.</title>
        <authorList>
            <person name="Marcisauskas S."/>
            <person name="Kim Y."/>
            <person name="Blasche S."/>
        </authorList>
    </citation>
    <scope>NUCLEOTIDE SEQUENCE [LARGE SCALE GENOMIC DNA]</scope>
    <source>
        <strain evidence="4 5">KR</strain>
    </source>
</reference>
<evidence type="ECO:0008006" key="6">
    <source>
        <dbReference type="Google" id="ProtNLM"/>
    </source>
</evidence>
<accession>A0A9P6W1R6</accession>
<dbReference type="OrthoDB" id="9995306at2759"/>
<dbReference type="Gene3D" id="3.40.50.300">
    <property type="entry name" value="P-loop containing nucleotide triphosphate hydrolases"/>
    <property type="match status" value="1"/>
</dbReference>
<evidence type="ECO:0000313" key="5">
    <source>
        <dbReference type="Proteomes" id="UP000777482"/>
    </source>
</evidence>